<dbReference type="EMBL" id="JABXPW010000010">
    <property type="protein sequence ID" value="MBA7721678.1"/>
    <property type="molecule type" value="Genomic_DNA"/>
</dbReference>
<comment type="caution">
    <text evidence="3">The sequence shown here is derived from an EMBL/GenBank/DDBJ whole genome shotgun (WGS) entry which is preliminary data.</text>
</comment>
<dbReference type="PROSITE" id="PS50531">
    <property type="entry name" value="HTH_IS21"/>
    <property type="match status" value="1"/>
</dbReference>
<proteinExistence type="predicted"/>
<dbReference type="PANTHER" id="PTHR33498">
    <property type="entry name" value="TRANSPOSASE FOR INSERTION SEQUENCE ELEMENT IS1557"/>
    <property type="match status" value="1"/>
</dbReference>
<dbReference type="InterPro" id="IPR029261">
    <property type="entry name" value="Transposase_Znf"/>
</dbReference>
<dbReference type="Pfam" id="PF14690">
    <property type="entry name" value="Zn_ribbon_ISL3"/>
    <property type="match status" value="1"/>
</dbReference>
<evidence type="ECO:0000259" key="2">
    <source>
        <dbReference type="PROSITE" id="PS50531"/>
    </source>
</evidence>
<feature type="domain" description="HTH IS21-type" evidence="2">
    <location>
        <begin position="297"/>
        <end position="359"/>
    </location>
</feature>
<sequence>MGNAMHTLKTLLQLPCGWRCCRQIISSDGITLHLHGKRKTAQCPECFKRSDSVHSCRRRRIQHLPCSGQTLWLVFSVRHWYCRNPACSRKIFAESLAPFAGSHQQSSQALQNLQRQLGLIAGGEAGKRAATAAGLRCSADTLLRRVINTPETKQSGALHVGIDEWAWHRGHCCGMLIVNLDTHRPLVLLPGRDQRTLATWFRKYPEIQVVSRDRSGVYATAAREGAPQARQVADRWHLLKNIGDEPERMMYRHIPLIRLVASELSPKKSPEPELSVPAASLRRPERLKQQTRKKRHERWTEVMALYNKGCSFREISRITGLSRVTVSRWVRSGTFPEMSTRPPKRGLLDPWREWLKEQREIGKYNASRIWREMVARGVTGSETIVRDAVAKWRKGWIPPITTAARPPSVSRVSRWLMPWRIIRGEENYASRFISLMCEKEPELKIAQQLVLKFYRILKTQNKSQLSSWFTRVHESGSAELRRVAAGMEADAAAICEAISSRWSNGVVEGHINRLKMLKRQMYGRAGFELLRQRVMSPLA</sequence>
<name>A0A8I0CFC5_ECOLX</name>
<dbReference type="PANTHER" id="PTHR33498:SF1">
    <property type="entry name" value="TRANSPOSASE FOR INSERTION SEQUENCE ELEMENT IS1557"/>
    <property type="match status" value="1"/>
</dbReference>
<accession>A0A8I0CFC5</accession>
<evidence type="ECO:0000313" key="4">
    <source>
        <dbReference type="Proteomes" id="UP000622722"/>
    </source>
</evidence>
<protein>
    <submittedName>
        <fullName evidence="3">ISL3 family transposase</fullName>
    </submittedName>
</protein>
<dbReference type="AlphaFoldDB" id="A0A8I0CFC5"/>
<dbReference type="Proteomes" id="UP000622722">
    <property type="component" value="Unassembled WGS sequence"/>
</dbReference>
<organism evidence="3 4">
    <name type="scientific">Escherichia coli</name>
    <dbReference type="NCBI Taxonomy" id="562"/>
    <lineage>
        <taxon>Bacteria</taxon>
        <taxon>Pseudomonadati</taxon>
        <taxon>Pseudomonadota</taxon>
        <taxon>Gammaproteobacteria</taxon>
        <taxon>Enterobacterales</taxon>
        <taxon>Enterobacteriaceae</taxon>
        <taxon>Escherichia</taxon>
    </lineage>
</organism>
<dbReference type="Pfam" id="PF01610">
    <property type="entry name" value="DDE_Tnp_ISL3"/>
    <property type="match status" value="2"/>
</dbReference>
<dbReference type="InterPro" id="IPR002560">
    <property type="entry name" value="Transposase_DDE"/>
</dbReference>
<feature type="region of interest" description="Disordered" evidence="1">
    <location>
        <begin position="267"/>
        <end position="294"/>
    </location>
</feature>
<evidence type="ECO:0000313" key="3">
    <source>
        <dbReference type="EMBL" id="MBA7721678.1"/>
    </source>
</evidence>
<dbReference type="InterPro" id="IPR017894">
    <property type="entry name" value="HTH_IS21_transposase_type"/>
</dbReference>
<gene>
    <name evidence="3" type="ORF">HV209_24575</name>
</gene>
<dbReference type="InterPro" id="IPR047951">
    <property type="entry name" value="Transpos_ISL3"/>
</dbReference>
<reference evidence="3" key="1">
    <citation type="submission" date="2020-06" db="EMBL/GenBank/DDBJ databases">
        <title>REHAB project genomes.</title>
        <authorList>
            <person name="Shaw L.P."/>
        </authorList>
    </citation>
    <scope>NUCLEOTIDE SEQUENCE</scope>
    <source>
        <strain evidence="3">RHBSTW-00474</strain>
    </source>
</reference>
<dbReference type="NCBIfam" id="NF033550">
    <property type="entry name" value="transpos_ISL3"/>
    <property type="match status" value="1"/>
</dbReference>
<evidence type="ECO:0000256" key="1">
    <source>
        <dbReference type="SAM" id="MobiDB-lite"/>
    </source>
</evidence>